<organism evidence="6 7">
    <name type="scientific">Alteromonas stellipolaris</name>
    <dbReference type="NCBI Taxonomy" id="233316"/>
    <lineage>
        <taxon>Bacteria</taxon>
        <taxon>Pseudomonadati</taxon>
        <taxon>Pseudomonadota</taxon>
        <taxon>Gammaproteobacteria</taxon>
        <taxon>Alteromonadales</taxon>
        <taxon>Alteromonadaceae</taxon>
        <taxon>Alteromonas/Salinimonas group</taxon>
        <taxon>Alteromonas</taxon>
    </lineage>
</organism>
<feature type="domain" description="Aldehyde dehydrogenase" evidence="5">
    <location>
        <begin position="39"/>
        <end position="503"/>
    </location>
</feature>
<dbReference type="RefSeq" id="WP_082746013.1">
    <property type="nucleotide sequence ID" value="NZ_JAUOQI010000005.1"/>
</dbReference>
<reference evidence="6" key="1">
    <citation type="submission" date="2023-07" db="EMBL/GenBank/DDBJ databases">
        <title>Genome content predicts the carbon catabolic preferences of heterotrophic bacteria.</title>
        <authorList>
            <person name="Gralka M."/>
        </authorList>
    </citation>
    <scope>NUCLEOTIDE SEQUENCE</scope>
    <source>
        <strain evidence="6">F2M12</strain>
    </source>
</reference>
<sequence>MPSTLLNKSDPANFSLEDWVSIAEDLEIQSDLFINGNYVSAKGGETFDSINPANGEVNAKVASASDADVDAAVSSCKAAWDDGRWRHMPPRERMNVLLRLADLVDEHAGELALLDSLDMGKPITDCLTIDIPEVSVSLRFFAECIDKVSGSVTNTENNALHMIQHEPLGIVGAISAWNYPLLMAIWKVAPALAAGNCVVLKPSEQAPLSCTRLAQLFIEAGGPVGVFNVVNGYGHIAGKALALHMDVAKISFTGSTAVGKKLMMYSGESNLKRVALETGGKSPQIFMPDLADLDQAVDIAIAGIYDNVGQVCNAGSRLLVHKDIHDAFVEKFIEKSREVYQPGNPLDPATSLGPMVSLQQRQGVLEKIEAGSKEGAKLAFGGEVPSGLEHGAYIQPALFTQVTSDMSIAQEEIFGPVVALIPFDDEAQALKIANDSKYGLAAGLWTSDLNTAHRMTKSIEAGVIWVNCFGDGDMTQPFGGYKQSGNSRDKSLECFTAYTQSKSTWINLA</sequence>
<keyword evidence="2 4" id="KW-0560">Oxidoreductase</keyword>
<dbReference type="FunFam" id="3.40.605.10:FF:000001">
    <property type="entry name" value="Aldehyde dehydrogenase 1"/>
    <property type="match status" value="1"/>
</dbReference>
<accession>A0AAW7Z332</accession>
<dbReference type="PROSITE" id="PS00687">
    <property type="entry name" value="ALDEHYDE_DEHYDR_GLU"/>
    <property type="match status" value="1"/>
</dbReference>
<proteinExistence type="inferred from homology"/>
<feature type="active site" evidence="3">
    <location>
        <position position="277"/>
    </location>
</feature>
<dbReference type="PANTHER" id="PTHR11699">
    <property type="entry name" value="ALDEHYDE DEHYDROGENASE-RELATED"/>
    <property type="match status" value="1"/>
</dbReference>
<gene>
    <name evidence="6" type="ORF">Q4527_09290</name>
</gene>
<dbReference type="EMBL" id="JAUOQI010000005">
    <property type="protein sequence ID" value="MDO6577588.1"/>
    <property type="molecule type" value="Genomic_DNA"/>
</dbReference>
<dbReference type="InterPro" id="IPR016163">
    <property type="entry name" value="Ald_DH_C"/>
</dbReference>
<evidence type="ECO:0000259" key="5">
    <source>
        <dbReference type="Pfam" id="PF00171"/>
    </source>
</evidence>
<evidence type="ECO:0000313" key="7">
    <source>
        <dbReference type="Proteomes" id="UP001170717"/>
    </source>
</evidence>
<dbReference type="InterPro" id="IPR016161">
    <property type="entry name" value="Ald_DH/histidinol_DH"/>
</dbReference>
<comment type="caution">
    <text evidence="6">The sequence shown here is derived from an EMBL/GenBank/DDBJ whole genome shotgun (WGS) entry which is preliminary data.</text>
</comment>
<dbReference type="GO" id="GO:0004030">
    <property type="term" value="F:aldehyde dehydrogenase [NAD(P)+] activity"/>
    <property type="evidence" value="ECO:0007669"/>
    <property type="project" value="UniProtKB-ARBA"/>
</dbReference>
<dbReference type="SUPFAM" id="SSF53720">
    <property type="entry name" value="ALDH-like"/>
    <property type="match status" value="1"/>
</dbReference>
<dbReference type="AlphaFoldDB" id="A0AAW7Z332"/>
<evidence type="ECO:0000313" key="6">
    <source>
        <dbReference type="EMBL" id="MDO6577588.1"/>
    </source>
</evidence>
<dbReference type="FunFam" id="3.40.309.10:FF:000012">
    <property type="entry name" value="Betaine aldehyde dehydrogenase"/>
    <property type="match status" value="1"/>
</dbReference>
<dbReference type="InterPro" id="IPR016162">
    <property type="entry name" value="Ald_DH_N"/>
</dbReference>
<evidence type="ECO:0000256" key="3">
    <source>
        <dbReference type="PROSITE-ProRule" id="PRU10007"/>
    </source>
</evidence>
<dbReference type="InterPro" id="IPR029510">
    <property type="entry name" value="Ald_DH_CS_GLU"/>
</dbReference>
<evidence type="ECO:0000256" key="1">
    <source>
        <dbReference type="ARBA" id="ARBA00009986"/>
    </source>
</evidence>
<dbReference type="Pfam" id="PF00171">
    <property type="entry name" value="Aldedh"/>
    <property type="match status" value="1"/>
</dbReference>
<dbReference type="Gene3D" id="3.40.309.10">
    <property type="entry name" value="Aldehyde Dehydrogenase, Chain A, domain 2"/>
    <property type="match status" value="1"/>
</dbReference>
<name>A0AAW7Z332_9ALTE</name>
<dbReference type="Gene3D" id="3.40.605.10">
    <property type="entry name" value="Aldehyde Dehydrogenase, Chain A, domain 1"/>
    <property type="match status" value="1"/>
</dbReference>
<dbReference type="InterPro" id="IPR015590">
    <property type="entry name" value="Aldehyde_DH_dom"/>
</dbReference>
<dbReference type="Proteomes" id="UP001170717">
    <property type="component" value="Unassembled WGS sequence"/>
</dbReference>
<evidence type="ECO:0000256" key="4">
    <source>
        <dbReference type="RuleBase" id="RU003345"/>
    </source>
</evidence>
<comment type="similarity">
    <text evidence="1 4">Belongs to the aldehyde dehydrogenase family.</text>
</comment>
<protein>
    <submittedName>
        <fullName evidence="6">Aldehyde dehydrogenase</fullName>
    </submittedName>
</protein>
<evidence type="ECO:0000256" key="2">
    <source>
        <dbReference type="ARBA" id="ARBA00023002"/>
    </source>
</evidence>
<dbReference type="CDD" id="cd07112">
    <property type="entry name" value="ALDH_GABALDH-PuuC"/>
    <property type="match status" value="1"/>
</dbReference>